<comment type="similarity">
    <text evidence="2">Belongs to the Orn/Lys/Arg decarboxylase class-II family.</text>
</comment>
<dbReference type="PROSITE" id="PS00879">
    <property type="entry name" value="ODR_DC_2_2"/>
    <property type="match status" value="1"/>
</dbReference>
<name>A0A1G9FL84_ACTMZ</name>
<evidence type="ECO:0000256" key="6">
    <source>
        <dbReference type="ARBA" id="ARBA00034115"/>
    </source>
</evidence>
<dbReference type="EMBL" id="FNFM01000016">
    <property type="protein sequence ID" value="SDK89131.1"/>
    <property type="molecule type" value="Genomic_DNA"/>
</dbReference>
<dbReference type="PANTHER" id="PTHR11482:SF6">
    <property type="entry name" value="ORNITHINE DECARBOXYLASE 1-RELATED"/>
    <property type="match status" value="1"/>
</dbReference>
<dbReference type="EC" id="4.1.1.17" evidence="7"/>
<dbReference type="PRINTS" id="PR01179">
    <property type="entry name" value="ODADCRBXLASE"/>
</dbReference>
<dbReference type="InterPro" id="IPR022653">
    <property type="entry name" value="De-COase2_pyr-phos_BS"/>
</dbReference>
<evidence type="ECO:0000256" key="1">
    <source>
        <dbReference type="ARBA" id="ARBA00001933"/>
    </source>
</evidence>
<evidence type="ECO:0000313" key="13">
    <source>
        <dbReference type="Proteomes" id="UP000199213"/>
    </source>
</evidence>
<feature type="region of interest" description="Disordered" evidence="10">
    <location>
        <begin position="1"/>
        <end position="31"/>
    </location>
</feature>
<comment type="cofactor">
    <cofactor evidence="1 9">
        <name>pyridoxal 5'-phosphate</name>
        <dbReference type="ChEBI" id="CHEBI:597326"/>
    </cofactor>
</comment>
<sequence>MTDLSGSHAVTDRPGGGTTVETTVNGASAASAAESERIRGFLDEACPTTPCLAVDLAVVRNRFARLSAELPGARICYAVKANPDPRVVAELVGLGASFDVASPGEIELCLRQGAPARSISYGNTIKKPTDIALAYQRGVRLFATDSTPDLENIAASAPGAGVFCRIAVDNTGSRTPFGRKFGCSPATAVRLLRRARELGLVPYGVSFHIGSQQLSSEAWEHGIAAAAEVLHDPEMPADAVRMVNLGGGLPATYTQPTPELSEYTAVIEDALRRHFGTGRPEVLLEPGRHLVGDAGVLRSEVVLVSEDSAGQGRWVYLDAGRYNGLAETEGEAITYRLRTSRDGDPLGPVVLAGPTCDGDDVLYQHTRYELPSTLRGGDTVDLLSAGAYTASYSSVCFNGFEPLTTWCFDSAETIERA</sequence>
<dbReference type="FunFam" id="2.40.37.10:FF:000004">
    <property type="entry name" value="Ornithine decarboxylase"/>
    <property type="match status" value="1"/>
</dbReference>
<dbReference type="GO" id="GO:0004586">
    <property type="term" value="F:ornithine decarboxylase activity"/>
    <property type="evidence" value="ECO:0007669"/>
    <property type="project" value="UniProtKB-EC"/>
</dbReference>
<dbReference type="Gene3D" id="2.40.37.10">
    <property type="entry name" value="Lyase, Ornithine Decarboxylase, Chain A, domain 1"/>
    <property type="match status" value="1"/>
</dbReference>
<feature type="compositionally biased region" description="Low complexity" evidence="10">
    <location>
        <begin position="19"/>
        <end position="31"/>
    </location>
</feature>
<gene>
    <name evidence="12" type="ORF">SAMN04487820_1167</name>
</gene>
<dbReference type="InterPro" id="IPR029066">
    <property type="entry name" value="PLP-binding_barrel"/>
</dbReference>
<dbReference type="GO" id="GO:0005737">
    <property type="term" value="C:cytoplasm"/>
    <property type="evidence" value="ECO:0007669"/>
    <property type="project" value="TreeGrafter"/>
</dbReference>
<dbReference type="GO" id="GO:0033387">
    <property type="term" value="P:putrescine biosynthetic process from arginine, via ornithine"/>
    <property type="evidence" value="ECO:0007669"/>
    <property type="project" value="TreeGrafter"/>
</dbReference>
<feature type="modified residue" description="N6-(pyridoxal phosphate)lysine" evidence="9">
    <location>
        <position position="80"/>
    </location>
</feature>
<dbReference type="Proteomes" id="UP000199213">
    <property type="component" value="Unassembled WGS sequence"/>
</dbReference>
<evidence type="ECO:0000256" key="3">
    <source>
        <dbReference type="ARBA" id="ARBA00022793"/>
    </source>
</evidence>
<evidence type="ECO:0000256" key="2">
    <source>
        <dbReference type="ARBA" id="ARBA00008872"/>
    </source>
</evidence>
<evidence type="ECO:0000256" key="7">
    <source>
        <dbReference type="ARBA" id="ARBA00034138"/>
    </source>
</evidence>
<dbReference type="RefSeq" id="WP_092632560.1">
    <property type="nucleotide sequence ID" value="NZ_FNFM01000016.1"/>
</dbReference>
<dbReference type="InterPro" id="IPR002433">
    <property type="entry name" value="Orn_de-COase"/>
</dbReference>
<evidence type="ECO:0000259" key="11">
    <source>
        <dbReference type="Pfam" id="PF02784"/>
    </source>
</evidence>
<accession>A0A1G9FL84</accession>
<protein>
    <recommendedName>
        <fullName evidence="7">ornithine decarboxylase</fullName>
        <ecNumber evidence="7">4.1.1.17</ecNumber>
    </recommendedName>
</protein>
<reference evidence="13" key="1">
    <citation type="submission" date="2016-10" db="EMBL/GenBank/DDBJ databases">
        <authorList>
            <person name="Varghese N."/>
            <person name="Submissions S."/>
        </authorList>
    </citation>
    <scope>NUCLEOTIDE SEQUENCE [LARGE SCALE GENOMIC DNA]</scope>
    <source>
        <strain evidence="13">DSM 45460</strain>
    </source>
</reference>
<evidence type="ECO:0000256" key="8">
    <source>
        <dbReference type="ARBA" id="ARBA00049127"/>
    </source>
</evidence>
<keyword evidence="13" id="KW-1185">Reference proteome</keyword>
<comment type="catalytic activity">
    <reaction evidence="8">
        <text>L-ornithine + H(+) = putrescine + CO2</text>
        <dbReference type="Rhea" id="RHEA:22964"/>
        <dbReference type="ChEBI" id="CHEBI:15378"/>
        <dbReference type="ChEBI" id="CHEBI:16526"/>
        <dbReference type="ChEBI" id="CHEBI:46911"/>
        <dbReference type="ChEBI" id="CHEBI:326268"/>
        <dbReference type="EC" id="4.1.1.17"/>
    </reaction>
</comment>
<keyword evidence="3" id="KW-0210">Decarboxylase</keyword>
<evidence type="ECO:0000313" key="12">
    <source>
        <dbReference type="EMBL" id="SDK89131.1"/>
    </source>
</evidence>
<keyword evidence="5" id="KW-0456">Lyase</keyword>
<dbReference type="FunFam" id="3.20.20.10:FF:000008">
    <property type="entry name" value="Ornithine decarboxylase"/>
    <property type="match status" value="1"/>
</dbReference>
<dbReference type="SUPFAM" id="SSF51419">
    <property type="entry name" value="PLP-binding barrel"/>
    <property type="match status" value="1"/>
</dbReference>
<dbReference type="Pfam" id="PF02784">
    <property type="entry name" value="Orn_Arg_deC_N"/>
    <property type="match status" value="1"/>
</dbReference>
<dbReference type="InterPro" id="IPR022657">
    <property type="entry name" value="De-COase2_CS"/>
</dbReference>
<comment type="pathway">
    <text evidence="6">Amine and polyamine biosynthesis; putrescine biosynthesis via L-ornithine pathway; putrescine from L-ornithine: step 1/1.</text>
</comment>
<dbReference type="CDD" id="cd00622">
    <property type="entry name" value="PLPDE_III_ODC"/>
    <property type="match status" value="1"/>
</dbReference>
<feature type="active site" description="Proton donor" evidence="9">
    <location>
        <position position="356"/>
    </location>
</feature>
<dbReference type="InterPro" id="IPR009006">
    <property type="entry name" value="Ala_racemase/Decarboxylase_C"/>
</dbReference>
<dbReference type="PROSITE" id="PS00878">
    <property type="entry name" value="ODR_DC_2_1"/>
    <property type="match status" value="1"/>
</dbReference>
<proteinExistence type="inferred from homology"/>
<organism evidence="12 13">
    <name type="scientific">Actinopolyspora mzabensis</name>
    <dbReference type="NCBI Taxonomy" id="995066"/>
    <lineage>
        <taxon>Bacteria</taxon>
        <taxon>Bacillati</taxon>
        <taxon>Actinomycetota</taxon>
        <taxon>Actinomycetes</taxon>
        <taxon>Actinopolysporales</taxon>
        <taxon>Actinopolysporaceae</taxon>
        <taxon>Actinopolyspora</taxon>
    </lineage>
</organism>
<dbReference type="InterPro" id="IPR022644">
    <property type="entry name" value="De-COase2_N"/>
</dbReference>
<evidence type="ECO:0000256" key="5">
    <source>
        <dbReference type="ARBA" id="ARBA00023239"/>
    </source>
</evidence>
<evidence type="ECO:0000256" key="10">
    <source>
        <dbReference type="SAM" id="MobiDB-lite"/>
    </source>
</evidence>
<dbReference type="SUPFAM" id="SSF50621">
    <property type="entry name" value="Alanine racemase C-terminal domain-like"/>
    <property type="match status" value="1"/>
</dbReference>
<dbReference type="InterPro" id="IPR000183">
    <property type="entry name" value="Orn/DAP/Arg_de-COase"/>
</dbReference>
<dbReference type="PANTHER" id="PTHR11482">
    <property type="entry name" value="ARGININE/DIAMINOPIMELATE/ORNITHINE DECARBOXYLASE"/>
    <property type="match status" value="1"/>
</dbReference>
<evidence type="ECO:0000256" key="4">
    <source>
        <dbReference type="ARBA" id="ARBA00022898"/>
    </source>
</evidence>
<evidence type="ECO:0000256" key="9">
    <source>
        <dbReference type="PIRSR" id="PIRSR600183-50"/>
    </source>
</evidence>
<dbReference type="PRINTS" id="PR01182">
    <property type="entry name" value="ORNDCRBXLASE"/>
</dbReference>
<keyword evidence="4 9" id="KW-0663">Pyridoxal phosphate</keyword>
<dbReference type="OrthoDB" id="9802241at2"/>
<dbReference type="Gene3D" id="3.20.20.10">
    <property type="entry name" value="Alanine racemase"/>
    <property type="match status" value="1"/>
</dbReference>
<feature type="domain" description="Orn/DAP/Arg decarboxylase 2 N-terminal" evidence="11">
    <location>
        <begin position="57"/>
        <end position="291"/>
    </location>
</feature>
<dbReference type="AlphaFoldDB" id="A0A1G9FL84"/>